<dbReference type="PANTHER" id="PTHR13389:SF0">
    <property type="entry name" value="PUMILIO HOMOLOG 3"/>
    <property type="match status" value="1"/>
</dbReference>
<proteinExistence type="predicted"/>
<feature type="compositionally biased region" description="Low complexity" evidence="3">
    <location>
        <begin position="77"/>
        <end position="86"/>
    </location>
</feature>
<gene>
    <name evidence="5" type="ORF">AB1Y20_010792</name>
</gene>
<keyword evidence="6" id="KW-1185">Reference proteome</keyword>
<dbReference type="GO" id="GO:0005730">
    <property type="term" value="C:nucleolus"/>
    <property type="evidence" value="ECO:0007669"/>
    <property type="project" value="TreeGrafter"/>
</dbReference>
<keyword evidence="1" id="KW-0677">Repeat</keyword>
<evidence type="ECO:0000256" key="2">
    <source>
        <dbReference type="ARBA" id="ARBA00022884"/>
    </source>
</evidence>
<dbReference type="GO" id="GO:0003729">
    <property type="term" value="F:mRNA binding"/>
    <property type="evidence" value="ECO:0007669"/>
    <property type="project" value="TreeGrafter"/>
</dbReference>
<dbReference type="SUPFAM" id="SSF48371">
    <property type="entry name" value="ARM repeat"/>
    <property type="match status" value="1"/>
</dbReference>
<dbReference type="GO" id="GO:0006417">
    <property type="term" value="P:regulation of translation"/>
    <property type="evidence" value="ECO:0007669"/>
    <property type="project" value="TreeGrafter"/>
</dbReference>
<reference evidence="5 6" key="1">
    <citation type="journal article" date="2024" name="Science">
        <title>Giant polyketide synthase enzymes in the biosynthesis of giant marine polyether toxins.</title>
        <authorList>
            <person name="Fallon T.R."/>
            <person name="Shende V.V."/>
            <person name="Wierzbicki I.H."/>
            <person name="Pendleton A.L."/>
            <person name="Watervoot N.F."/>
            <person name="Auber R.P."/>
            <person name="Gonzalez D.J."/>
            <person name="Wisecaver J.H."/>
            <person name="Moore B.S."/>
        </authorList>
    </citation>
    <scope>NUCLEOTIDE SEQUENCE [LARGE SCALE GENOMIC DNA]</scope>
    <source>
        <strain evidence="5 6">12B1</strain>
    </source>
</reference>
<dbReference type="AlphaFoldDB" id="A0AB34ISI4"/>
<feature type="region of interest" description="Disordered" evidence="3">
    <location>
        <begin position="1"/>
        <end position="115"/>
    </location>
</feature>
<comment type="caution">
    <text evidence="5">The sequence shown here is derived from an EMBL/GenBank/DDBJ whole genome shotgun (WGS) entry which is preliminary data.</text>
</comment>
<dbReference type="InterPro" id="IPR040059">
    <property type="entry name" value="PUM3"/>
</dbReference>
<name>A0AB34ISI4_PRYPA</name>
<feature type="compositionally biased region" description="Polar residues" evidence="3">
    <location>
        <begin position="37"/>
        <end position="53"/>
    </location>
</feature>
<dbReference type="InterPro" id="IPR001313">
    <property type="entry name" value="Pumilio_RNA-bd_rpt"/>
</dbReference>
<dbReference type="InterPro" id="IPR011989">
    <property type="entry name" value="ARM-like"/>
</dbReference>
<dbReference type="SMART" id="SM00025">
    <property type="entry name" value="Pumilio"/>
    <property type="match status" value="5"/>
</dbReference>
<dbReference type="Proteomes" id="UP001515480">
    <property type="component" value="Unassembled WGS sequence"/>
</dbReference>
<accession>A0AB34ISI4</accession>
<dbReference type="PROSITE" id="PS50303">
    <property type="entry name" value="PUM_HD"/>
    <property type="match status" value="1"/>
</dbReference>
<protein>
    <recommendedName>
        <fullName evidence="4">PUM-HD domain-containing protein</fullName>
    </recommendedName>
</protein>
<dbReference type="InterPro" id="IPR033133">
    <property type="entry name" value="PUM-HD"/>
</dbReference>
<evidence type="ECO:0000313" key="6">
    <source>
        <dbReference type="Proteomes" id="UP001515480"/>
    </source>
</evidence>
<evidence type="ECO:0000313" key="5">
    <source>
        <dbReference type="EMBL" id="KAL1504386.1"/>
    </source>
</evidence>
<dbReference type="PANTHER" id="PTHR13389">
    <property type="entry name" value="PUMILIO HOMOLOG 3"/>
    <property type="match status" value="1"/>
</dbReference>
<evidence type="ECO:0000256" key="3">
    <source>
        <dbReference type="SAM" id="MobiDB-lite"/>
    </source>
</evidence>
<feature type="compositionally biased region" description="Polar residues" evidence="3">
    <location>
        <begin position="105"/>
        <end position="114"/>
    </location>
</feature>
<dbReference type="EMBL" id="JBGBPQ010000020">
    <property type="protein sequence ID" value="KAL1504386.1"/>
    <property type="molecule type" value="Genomic_DNA"/>
</dbReference>
<dbReference type="InterPro" id="IPR012959">
    <property type="entry name" value="CPL_dom"/>
</dbReference>
<evidence type="ECO:0000256" key="1">
    <source>
        <dbReference type="ARBA" id="ARBA00022737"/>
    </source>
</evidence>
<feature type="domain" description="PUM-HD" evidence="4">
    <location>
        <begin position="125"/>
        <end position="477"/>
    </location>
</feature>
<sequence length="634" mass="68595">MPKHAAAAKVATGTNRKIRRANAALPMSDNPEGLSEAPTNTLFGQPASANAATGQKRPRAAATTDHAPLKVKRKQRAAAPKADPAASLQVKASSLQSKKRDVPSGGSSAVTSTKLVRPHAEVVERSTKIWEKLRTDKTSDAERTQLVDEVLQLFEGKEFEVLQKHDAARVMQSCFKQGESSQRDALMRGLKGQLFKLALSHYGHFLLLSIVRHGSAAHKQQLMTELKGHVAELFVHAEGSAVLQLMYTDVASTSQKHAMYRELWGIEFGMLQSASAQGEAKTLKALFESEPLAKPRVFKRMEILLSKAARKGLSSTALHQRAMAELIEYGDHDQRTELVSVARDSAVHIMHTRDGARVACGCVRHGDAKDRKAVLKAMKDHVSDAAQDPYGVLVLCTALAAVDDTVLLNKALLAELRPKLLEIATHAHAKLTLLQVLAPFSTRYFTAEQLAVIGEVDPRVSKKAPEQRRLELLVHLLPPLCDLCSANAVALACSPHGGAVFFETANAACDGATNAAEGRTRMLDALASKATEMVSAYGEDDSGRTPLLTHPIAARLFKRLAQKHPEFALGLLSRMRSKLLDWVKQGAAWVVLALLESPATAAKVRKHLLPSVAEIEASSAQGCRSLLASLKGLK</sequence>
<keyword evidence="2" id="KW-0694">RNA-binding</keyword>
<evidence type="ECO:0000259" key="4">
    <source>
        <dbReference type="PROSITE" id="PS50303"/>
    </source>
</evidence>
<dbReference type="Pfam" id="PF08144">
    <property type="entry name" value="CPL"/>
    <property type="match status" value="1"/>
</dbReference>
<organism evidence="5 6">
    <name type="scientific">Prymnesium parvum</name>
    <name type="common">Toxic golden alga</name>
    <dbReference type="NCBI Taxonomy" id="97485"/>
    <lineage>
        <taxon>Eukaryota</taxon>
        <taxon>Haptista</taxon>
        <taxon>Haptophyta</taxon>
        <taxon>Prymnesiophyceae</taxon>
        <taxon>Prymnesiales</taxon>
        <taxon>Prymnesiaceae</taxon>
        <taxon>Prymnesium</taxon>
    </lineage>
</organism>
<dbReference type="InterPro" id="IPR016024">
    <property type="entry name" value="ARM-type_fold"/>
</dbReference>
<dbReference type="Gene3D" id="1.25.10.10">
    <property type="entry name" value="Leucine-rich Repeat Variant"/>
    <property type="match status" value="2"/>
</dbReference>